<keyword evidence="2" id="KW-1185">Reference proteome</keyword>
<evidence type="ECO:0008006" key="3">
    <source>
        <dbReference type="Google" id="ProtNLM"/>
    </source>
</evidence>
<gene>
    <name evidence="1" type="ORF">NCTC11224_01687</name>
</gene>
<dbReference type="AlphaFoldDB" id="A0A2X2U1F5"/>
<protein>
    <recommendedName>
        <fullName evidence="3">Transposase IS701-like DDE domain-containing protein</fullName>
    </recommendedName>
</protein>
<sequence length="235" mass="27499">MVRQVMPSFASQKNVIILCDSWYAKKNPACIVDEYPNLDLICNARADSVIYDLAPQPTGRRGRPAKHGERLSIKEDFTLSAEKIGDYYMGVRRVLTNIFGQREVPAYLTFTEKTGGSRRLFFSTIIPEQMQIFCAWQEKAPLNQTGSERMQFIPLLCYTFRWNTEVSYYEQKTFWSLCSYMLRSRKGIEMLVNLINISYCAMKILPYQEESFSKYRTESVQEFRFALSEQIRQQV</sequence>
<dbReference type="EMBL" id="UAVW01000004">
    <property type="protein sequence ID" value="SQB10368.1"/>
    <property type="molecule type" value="Genomic_DNA"/>
</dbReference>
<dbReference type="Proteomes" id="UP000251853">
    <property type="component" value="Unassembled WGS sequence"/>
</dbReference>
<proteinExistence type="predicted"/>
<evidence type="ECO:0000313" key="2">
    <source>
        <dbReference type="Proteomes" id="UP000251853"/>
    </source>
</evidence>
<reference evidence="1 2" key="1">
    <citation type="submission" date="2018-06" db="EMBL/GenBank/DDBJ databases">
        <authorList>
            <consortium name="Pathogen Informatics"/>
            <person name="Doyle S."/>
        </authorList>
    </citation>
    <scope>NUCLEOTIDE SEQUENCE [LARGE SCALE GENOMIC DNA]</scope>
    <source>
        <strain evidence="1 2">NCTC11224</strain>
    </source>
</reference>
<name>A0A2X2U1F5_9FIRM</name>
<accession>A0A2X2U1F5</accession>
<evidence type="ECO:0000313" key="1">
    <source>
        <dbReference type="EMBL" id="SQB10368.1"/>
    </source>
</evidence>
<organism evidence="1 2">
    <name type="scientific">Enterocloster clostridioformis</name>
    <dbReference type="NCBI Taxonomy" id="1531"/>
    <lineage>
        <taxon>Bacteria</taxon>
        <taxon>Bacillati</taxon>
        <taxon>Bacillota</taxon>
        <taxon>Clostridia</taxon>
        <taxon>Lachnospirales</taxon>
        <taxon>Lachnospiraceae</taxon>
        <taxon>Enterocloster</taxon>
    </lineage>
</organism>